<keyword evidence="7" id="KW-1185">Reference proteome</keyword>
<feature type="domain" description="VWFD" evidence="5">
    <location>
        <begin position="321"/>
        <end position="520"/>
    </location>
</feature>
<accession>A0A8S4NHG0</accession>
<evidence type="ECO:0000313" key="6">
    <source>
        <dbReference type="EMBL" id="CAH1780669.1"/>
    </source>
</evidence>
<dbReference type="InterPro" id="IPR000742">
    <property type="entry name" value="EGF"/>
</dbReference>
<comment type="caution">
    <text evidence="6">The sequence shown here is derived from an EMBL/GenBank/DDBJ whole genome shotgun (WGS) entry which is preliminary data.</text>
</comment>
<keyword evidence="2" id="KW-0325">Glycoprotein</keyword>
<dbReference type="PROSITE" id="PS51233">
    <property type="entry name" value="VWFD"/>
    <property type="match status" value="3"/>
</dbReference>
<dbReference type="SMART" id="SM00216">
    <property type="entry name" value="VWD"/>
    <property type="match status" value="3"/>
</dbReference>
<feature type="domain" description="VWFD" evidence="5">
    <location>
        <begin position="1048"/>
        <end position="1254"/>
    </location>
</feature>
<evidence type="ECO:0000313" key="7">
    <source>
        <dbReference type="Proteomes" id="UP000749559"/>
    </source>
</evidence>
<feature type="region of interest" description="Disordered" evidence="3">
    <location>
        <begin position="230"/>
        <end position="288"/>
    </location>
</feature>
<dbReference type="InterPro" id="IPR050780">
    <property type="entry name" value="Mucin_vWF_Thrombospondin_sf"/>
</dbReference>
<dbReference type="Proteomes" id="UP000749559">
    <property type="component" value="Unassembled WGS sequence"/>
</dbReference>
<keyword evidence="1" id="KW-1015">Disulfide bond</keyword>
<evidence type="ECO:0000259" key="5">
    <source>
        <dbReference type="PROSITE" id="PS51233"/>
    </source>
</evidence>
<evidence type="ECO:0000256" key="4">
    <source>
        <dbReference type="SAM" id="SignalP"/>
    </source>
</evidence>
<reference evidence="6" key="1">
    <citation type="submission" date="2022-03" db="EMBL/GenBank/DDBJ databases">
        <authorList>
            <person name="Martin C."/>
        </authorList>
    </citation>
    <scope>NUCLEOTIDE SEQUENCE</scope>
</reference>
<feature type="compositionally biased region" description="Low complexity" evidence="3">
    <location>
        <begin position="231"/>
        <end position="284"/>
    </location>
</feature>
<evidence type="ECO:0000256" key="3">
    <source>
        <dbReference type="SAM" id="MobiDB-lite"/>
    </source>
</evidence>
<gene>
    <name evidence="6" type="ORF">OFUS_LOCUS7330</name>
</gene>
<protein>
    <recommendedName>
        <fullName evidence="5">VWFD domain-containing protein</fullName>
    </recommendedName>
</protein>
<dbReference type="InterPro" id="IPR001846">
    <property type="entry name" value="VWF_type-D"/>
</dbReference>
<feature type="signal peptide" evidence="4">
    <location>
        <begin position="1"/>
        <end position="20"/>
    </location>
</feature>
<sequence length="1346" mass="151828">MDLLILRLVVVTLVYRNVVGQSVAICDGIQDLIDLTNTYKTKSMQDLVKNLNDIYKVILGEINTDNTLTPAEKNSLKAILKSLKSMPKQVKLIQKGITAMNSGSPRVKSKYMELDSNNYVRIFGDNLIRQADVFLSLFDSLTWEQKRSQINTLSSLGKRWGKDIASALKKLDDGSEKTTMTSLNKIFKPFNKQMLKVSRTLSKIESMFKSLLKKANDFKDDYECDNAALDTTTVQPTTPRTTRRPTTQRPTTPRPTTSRPTTPRRTTPRPTAARRTTPRPTATTKQGPLGCPVNFDPVCSETTSGPRCSCRCATCDLGDTVECRVWGASHYITFDNHTYDVQTGCFQTLARLYDEQGHTILKVIAHLATGDFEFAGDPEWPGYVSYINSVEFHLGKHMYSINRDRQVYDSLTDEDVIFPYFAYFDESDIVESDEVRWEIFIEEDTDTVIITILPVGFQLSFNGRGTGRVHIKIPESSKSYKYVEGMCGDFNGNPDDDFWEEIRNYVNPGRVFAMINGGCEITMADYEGGWNDSCPCPGKDNWDIPWNNPDHEFDAGAFMTARMACNLYDVCFGKKIEHKLFKTRSCVMDIYSAPTLDTKCEARADVAKACGKIMKHCHIEGRCIGTICYNGGWHRRYYDGKKTVCGCICAPGYTGSDCSIKKGEDEGMVMCRGWGDVHYVSFDKKKYDMQGDCKYYLVKPTTKMLKSQLKFSIQAKNKKSHKGATVSTTDYVELHLTKDVFRISQGKLVTWNGKRLNLDGPIQFTDYYTYHLVRIEKVRACLFRGCDQKTDSYADFIQISVPTLRLRLLFDGNQEFHVHLDSEAWGGELEGLCQNLNGDKDDDLMTCGFRKKDVSNLPNYGTLIGNSCQVANHRCKAETNSDTPPMPDATLVAKAREQCNAACDQGQDPPCFDQVCSPDADQRAMIMESCIVDYYHMIDDRCTVLGQVASKCGVPKAAFQCDSVEQACLNGEFTKLPDGRRFCRCQVGFNGVGCSLRDTCGCGDGGVCNCEADSCQCECHPLFTGPTCNERKELPFHPHDSSRNVDGRWCEIVGEPHYRTFDGANFDFQGHCLYMMSEDILPDDGDYDHYFTISVRNAMRSEFGGNGVTWPTYIVIRVLNKVDIFIGEMQDENSLDVRIVNIRDQEITQITNLPHSEPIGSKDYIPYTAEITKSGETVTAEILPLALKVQFQSNYEARIYLDEHWKGKVKGMCGNYNGVVDDDYVTKTGLRVKTRDNKGTLIGTSWKNTESLPLYDEDSDDCIDNSLPDMPIFDEINQALFDEASEHCRDLCPDILEFRYSACVADYFTTQSEKRMQCKVLLNTLDSTTCTDIPVECEQYASPNRR</sequence>
<dbReference type="PROSITE" id="PS01186">
    <property type="entry name" value="EGF_2"/>
    <property type="match status" value="1"/>
</dbReference>
<dbReference type="Pfam" id="PF00094">
    <property type="entry name" value="VWD"/>
    <property type="match status" value="3"/>
</dbReference>
<dbReference type="PROSITE" id="PS00022">
    <property type="entry name" value="EGF_1"/>
    <property type="match status" value="1"/>
</dbReference>
<evidence type="ECO:0000256" key="1">
    <source>
        <dbReference type="ARBA" id="ARBA00023157"/>
    </source>
</evidence>
<keyword evidence="4" id="KW-0732">Signal</keyword>
<feature type="chain" id="PRO_5035880982" description="VWFD domain-containing protein" evidence="4">
    <location>
        <begin position="21"/>
        <end position="1346"/>
    </location>
</feature>
<feature type="domain" description="VWFD" evidence="5">
    <location>
        <begin position="669"/>
        <end position="869"/>
    </location>
</feature>
<organism evidence="6 7">
    <name type="scientific">Owenia fusiformis</name>
    <name type="common">Polychaete worm</name>
    <dbReference type="NCBI Taxonomy" id="6347"/>
    <lineage>
        <taxon>Eukaryota</taxon>
        <taxon>Metazoa</taxon>
        <taxon>Spiralia</taxon>
        <taxon>Lophotrochozoa</taxon>
        <taxon>Annelida</taxon>
        <taxon>Polychaeta</taxon>
        <taxon>Sedentaria</taxon>
        <taxon>Canalipalpata</taxon>
        <taxon>Sabellida</taxon>
        <taxon>Oweniida</taxon>
        <taxon>Oweniidae</taxon>
        <taxon>Owenia</taxon>
    </lineage>
</organism>
<name>A0A8S4NHG0_OWEFU</name>
<dbReference type="EMBL" id="CAIIXF020000004">
    <property type="protein sequence ID" value="CAH1780669.1"/>
    <property type="molecule type" value="Genomic_DNA"/>
</dbReference>
<dbReference type="OrthoDB" id="6059693at2759"/>
<proteinExistence type="predicted"/>
<evidence type="ECO:0000256" key="2">
    <source>
        <dbReference type="ARBA" id="ARBA00023180"/>
    </source>
</evidence>
<dbReference type="PANTHER" id="PTHR11339">
    <property type="entry name" value="EXTRACELLULAR MATRIX GLYCOPROTEIN RELATED"/>
    <property type="match status" value="1"/>
</dbReference>